<gene>
    <name evidence="2" type="ORF">IZ6_31110</name>
</gene>
<name>A0A6S6QRX0_9HYPH</name>
<dbReference type="KEGG" id="tso:IZ6_31110"/>
<dbReference type="PANTHER" id="PTHR36302">
    <property type="entry name" value="BLR7088 PROTEIN"/>
    <property type="match status" value="1"/>
</dbReference>
<proteinExistence type="predicted"/>
<dbReference type="RefSeq" id="WP_225873939.1">
    <property type="nucleotide sequence ID" value="NZ_AP023361.1"/>
</dbReference>
<organism evidence="2 3">
    <name type="scientific">Terrihabitans soli</name>
    <dbReference type="NCBI Taxonomy" id="708113"/>
    <lineage>
        <taxon>Bacteria</taxon>
        <taxon>Pseudomonadati</taxon>
        <taxon>Pseudomonadota</taxon>
        <taxon>Alphaproteobacteria</taxon>
        <taxon>Hyphomicrobiales</taxon>
        <taxon>Terrihabitans</taxon>
    </lineage>
</organism>
<dbReference type="InterPro" id="IPR007410">
    <property type="entry name" value="LpqE-like"/>
</dbReference>
<dbReference type="InterPro" id="IPR036182">
    <property type="entry name" value="PCuAC_sf"/>
</dbReference>
<feature type="signal peptide" evidence="1">
    <location>
        <begin position="1"/>
        <end position="24"/>
    </location>
</feature>
<evidence type="ECO:0008006" key="4">
    <source>
        <dbReference type="Google" id="ProtNLM"/>
    </source>
</evidence>
<keyword evidence="3" id="KW-1185">Reference proteome</keyword>
<keyword evidence="1" id="KW-0732">Signal</keyword>
<evidence type="ECO:0000313" key="2">
    <source>
        <dbReference type="EMBL" id="BCJ92376.1"/>
    </source>
</evidence>
<feature type="chain" id="PRO_5027828441" description="Copper chaperone PCu(A)C" evidence="1">
    <location>
        <begin position="25"/>
        <end position="170"/>
    </location>
</feature>
<evidence type="ECO:0000256" key="1">
    <source>
        <dbReference type="SAM" id="SignalP"/>
    </source>
</evidence>
<protein>
    <recommendedName>
        <fullName evidence="4">Copper chaperone PCu(A)C</fullName>
    </recommendedName>
</protein>
<evidence type="ECO:0000313" key="3">
    <source>
        <dbReference type="Proteomes" id="UP000515317"/>
    </source>
</evidence>
<dbReference type="Gene3D" id="2.60.40.1890">
    <property type="entry name" value="PCu(A)C copper chaperone"/>
    <property type="match status" value="1"/>
</dbReference>
<dbReference type="Proteomes" id="UP000515317">
    <property type="component" value="Chromosome"/>
</dbReference>
<dbReference type="Pfam" id="PF04314">
    <property type="entry name" value="PCuAC"/>
    <property type="match status" value="1"/>
</dbReference>
<dbReference type="InterPro" id="IPR058248">
    <property type="entry name" value="Lxx211020-like"/>
</dbReference>
<dbReference type="AlphaFoldDB" id="A0A6S6QRX0"/>
<dbReference type="EMBL" id="AP023361">
    <property type="protein sequence ID" value="BCJ92376.1"/>
    <property type="molecule type" value="Genomic_DNA"/>
</dbReference>
<dbReference type="SUPFAM" id="SSF110087">
    <property type="entry name" value="DR1885-like metal-binding protein"/>
    <property type="match status" value="1"/>
</dbReference>
<sequence length="170" mass="17829">MFTFTRHFGAFMLAALLLTGPVSAHGYKIGSLAIGHPWARETPPSAQTGAGYLTVKNTGTEADTLIAVETSGAAKVEIHQSINENGVAKMRPVTGIDIPAGGSLELKSGGYHLMLIDLKEPLAEGMRIPATLTFEKAGKIDVEFAVEGMGYGGPNAKPGTAPPAEEHKHH</sequence>
<dbReference type="PANTHER" id="PTHR36302:SF1">
    <property type="entry name" value="COPPER CHAPERONE PCU(A)C"/>
    <property type="match status" value="1"/>
</dbReference>
<reference evidence="2 3" key="1">
    <citation type="submission" date="2020-08" db="EMBL/GenBank/DDBJ databases">
        <title>Genome sequence of Rhizobiales bacterium strain IZ6.</title>
        <authorList>
            <person name="Nakai R."/>
            <person name="Naganuma T."/>
        </authorList>
    </citation>
    <scope>NUCLEOTIDE SEQUENCE [LARGE SCALE GENOMIC DNA]</scope>
    <source>
        <strain evidence="2 3">IZ6</strain>
    </source>
</reference>
<accession>A0A6S6QRX0</accession>